<dbReference type="RefSeq" id="WP_021318173.1">
    <property type="nucleotide sequence ID" value="NZ_AUWY01000080.1"/>
</dbReference>
<protein>
    <submittedName>
        <fullName evidence="1">Uncharacterized protein</fullName>
    </submittedName>
</protein>
<dbReference type="STRING" id="1346791.M529_11870"/>
<dbReference type="EMBL" id="AUWY01000080">
    <property type="protein sequence ID" value="EQB32035.1"/>
    <property type="molecule type" value="Genomic_DNA"/>
</dbReference>
<name>T0IT57_9SPHN</name>
<reference evidence="1 2" key="1">
    <citation type="journal article" date="2013" name="Genome Announc.">
        <title>Draft Genome Sequence of Sphingobium ummariense Strain RL-3, a Hexachlorocyclohexane-Degrading Bacterium.</title>
        <authorList>
            <person name="Kohli P."/>
            <person name="Dua A."/>
            <person name="Sangwan N."/>
            <person name="Oldach P."/>
            <person name="Khurana J.P."/>
            <person name="Lal R."/>
        </authorList>
    </citation>
    <scope>NUCLEOTIDE SEQUENCE [LARGE SCALE GENOMIC DNA]</scope>
    <source>
        <strain evidence="1 2">RL-3</strain>
    </source>
</reference>
<gene>
    <name evidence="1" type="ORF">M529_11870</name>
</gene>
<keyword evidence="2" id="KW-1185">Reference proteome</keyword>
<accession>T0IT57</accession>
<sequence length="89" mass="9549">MSAPRVGDALAHLAEAMDALTIESWTLPVGGVERRTPAIEATIAEDLMRVHCAIAPRDKPSIFSIMAEEVRRAVIEIEAARQALGAEPS</sequence>
<dbReference type="AlphaFoldDB" id="T0IT57"/>
<dbReference type="Proteomes" id="UP000015523">
    <property type="component" value="Unassembled WGS sequence"/>
</dbReference>
<comment type="caution">
    <text evidence="1">The sequence shown here is derived from an EMBL/GenBank/DDBJ whole genome shotgun (WGS) entry which is preliminary data.</text>
</comment>
<evidence type="ECO:0000313" key="1">
    <source>
        <dbReference type="EMBL" id="EQB32035.1"/>
    </source>
</evidence>
<dbReference type="PATRIC" id="fig|1346791.3.peg.2284"/>
<organism evidence="1 2">
    <name type="scientific">Sphingobium ummariense RL-3</name>
    <dbReference type="NCBI Taxonomy" id="1346791"/>
    <lineage>
        <taxon>Bacteria</taxon>
        <taxon>Pseudomonadati</taxon>
        <taxon>Pseudomonadota</taxon>
        <taxon>Alphaproteobacteria</taxon>
        <taxon>Sphingomonadales</taxon>
        <taxon>Sphingomonadaceae</taxon>
        <taxon>Sphingobium</taxon>
    </lineage>
</organism>
<evidence type="ECO:0000313" key="2">
    <source>
        <dbReference type="Proteomes" id="UP000015523"/>
    </source>
</evidence>
<proteinExistence type="predicted"/>